<organism evidence="2 3">
    <name type="scientific">Tritrichomonas foetus</name>
    <dbReference type="NCBI Taxonomy" id="1144522"/>
    <lineage>
        <taxon>Eukaryota</taxon>
        <taxon>Metamonada</taxon>
        <taxon>Parabasalia</taxon>
        <taxon>Tritrichomonadida</taxon>
        <taxon>Tritrichomonadidae</taxon>
        <taxon>Tritrichomonas</taxon>
    </lineage>
</organism>
<dbReference type="VEuPathDB" id="TrichDB:TRFO_17474"/>
<dbReference type="Proteomes" id="UP000179807">
    <property type="component" value="Unassembled WGS sequence"/>
</dbReference>
<sequence>MTSTATIIRITGKDQTPGPGAYMPPSDFGRAPAWTIKKRLPERTSSNTAGYTVLPNTVGQGRKSALASRHSTRDYSNTPGPSYVPPRFGSEAHSSSMHQRLNRPEARAVSPGPAAYEYKTSSLSGPKFTMKSRKFPPDEVSHDAPGAAAYGPKYDYIMPSAQKRTIGDRLKEVRCDVTPGPGQYVIDRRPQSQLASFHIKRREPKYDDIPGPGKYDTSVPCGRETPKYTIRPRIQEVRKTIDPAYQKIPDVFGREARKSSLGSRHKDVQQTNPVGPSYVPPPFGSTARKSALASRHSVRDRSTPMETPGAGRYDVPSDGMKGKRAPKWTMKGRNFPPNEDEHAGPGPAANAPDYTKMLPQGRKTQILEKFHEPKKEQGPGYYDPEKPPTGPKWTIGRKEDLGITPGGG</sequence>
<dbReference type="InterPro" id="IPR051291">
    <property type="entry name" value="CIMAP"/>
</dbReference>
<dbReference type="GeneID" id="94834312"/>
<reference evidence="2" key="1">
    <citation type="submission" date="2016-10" db="EMBL/GenBank/DDBJ databases">
        <authorList>
            <person name="Benchimol M."/>
            <person name="Almeida L.G."/>
            <person name="Vasconcelos A.T."/>
            <person name="Perreira-Neves A."/>
            <person name="Rosa I.A."/>
            <person name="Tasca T."/>
            <person name="Bogo M.R."/>
            <person name="de Souza W."/>
        </authorList>
    </citation>
    <scope>NUCLEOTIDE SEQUENCE [LARGE SCALE GENOMIC DNA]</scope>
    <source>
        <strain evidence="2">K</strain>
    </source>
</reference>
<comment type="caution">
    <text evidence="2">The sequence shown here is derived from an EMBL/GenBank/DDBJ whole genome shotgun (WGS) entry which is preliminary data.</text>
</comment>
<name>A0A1J4KMW0_9EUKA</name>
<feature type="compositionally biased region" description="Basic and acidic residues" evidence="1">
    <location>
        <begin position="255"/>
        <end position="268"/>
    </location>
</feature>
<dbReference type="Pfam" id="PF07004">
    <property type="entry name" value="SHIPPO-rpt"/>
    <property type="match status" value="6"/>
</dbReference>
<evidence type="ECO:0000313" key="3">
    <source>
        <dbReference type="Proteomes" id="UP000179807"/>
    </source>
</evidence>
<gene>
    <name evidence="2" type="ORF">TRFO_17474</name>
</gene>
<dbReference type="AlphaFoldDB" id="A0A1J4KMW0"/>
<keyword evidence="3" id="KW-1185">Reference proteome</keyword>
<evidence type="ECO:0000256" key="1">
    <source>
        <dbReference type="SAM" id="MobiDB-lite"/>
    </source>
</evidence>
<dbReference type="PANTHER" id="PTHR21580:SF28">
    <property type="entry name" value="BOREALIN N-TERMINAL DOMAIN-CONTAINING PROTEIN-RELATED"/>
    <property type="match status" value="1"/>
</dbReference>
<dbReference type="RefSeq" id="XP_068365785.1">
    <property type="nucleotide sequence ID" value="XM_068499608.1"/>
</dbReference>
<evidence type="ECO:0008006" key="4">
    <source>
        <dbReference type="Google" id="ProtNLM"/>
    </source>
</evidence>
<dbReference type="EMBL" id="MLAK01000559">
    <property type="protein sequence ID" value="OHT12649.1"/>
    <property type="molecule type" value="Genomic_DNA"/>
</dbReference>
<feature type="region of interest" description="Disordered" evidence="1">
    <location>
        <begin position="127"/>
        <end position="152"/>
    </location>
</feature>
<proteinExistence type="predicted"/>
<protein>
    <recommendedName>
        <fullName evidence="4">Outer dense fiber protein 3</fullName>
    </recommendedName>
</protein>
<evidence type="ECO:0000313" key="2">
    <source>
        <dbReference type="EMBL" id="OHT12649.1"/>
    </source>
</evidence>
<feature type="region of interest" description="Disordered" evidence="1">
    <location>
        <begin position="255"/>
        <end position="408"/>
    </location>
</feature>
<dbReference type="OrthoDB" id="429991at2759"/>
<dbReference type="PANTHER" id="PTHR21580">
    <property type="entry name" value="SHIPPO-1-RELATED"/>
    <property type="match status" value="1"/>
</dbReference>
<accession>A0A1J4KMW0</accession>
<dbReference type="InterPro" id="IPR010736">
    <property type="entry name" value="SHIPPO-rpt"/>
</dbReference>
<feature type="compositionally biased region" description="Basic and acidic residues" evidence="1">
    <location>
        <begin position="365"/>
        <end position="377"/>
    </location>
</feature>
<feature type="region of interest" description="Disordered" evidence="1">
    <location>
        <begin position="200"/>
        <end position="227"/>
    </location>
</feature>
<feature type="compositionally biased region" description="Polar residues" evidence="1">
    <location>
        <begin position="43"/>
        <end position="59"/>
    </location>
</feature>
<feature type="region of interest" description="Disordered" evidence="1">
    <location>
        <begin position="1"/>
        <end position="112"/>
    </location>
</feature>